<proteinExistence type="predicted"/>
<evidence type="ECO:0000313" key="1">
    <source>
        <dbReference type="EMBL" id="HGF32972.1"/>
    </source>
</evidence>
<dbReference type="Gene3D" id="1.10.10.10">
    <property type="entry name" value="Winged helix-like DNA-binding domain superfamily/Winged helix DNA-binding domain"/>
    <property type="match status" value="1"/>
</dbReference>
<name>A0A7C3Z9T0_9BACT</name>
<comment type="caution">
    <text evidence="1">The sequence shown here is derived from an EMBL/GenBank/DDBJ whole genome shotgun (WGS) entry which is preliminary data.</text>
</comment>
<reference evidence="1" key="1">
    <citation type="journal article" date="2020" name="mSystems">
        <title>Genome- and Community-Level Interaction Insights into Carbon Utilization and Element Cycling Functions of Hydrothermarchaeota in Hydrothermal Sediment.</title>
        <authorList>
            <person name="Zhou Z."/>
            <person name="Liu Y."/>
            <person name="Xu W."/>
            <person name="Pan J."/>
            <person name="Luo Z.H."/>
            <person name="Li M."/>
        </authorList>
    </citation>
    <scope>NUCLEOTIDE SEQUENCE [LARGE SCALE GENOMIC DNA]</scope>
    <source>
        <strain evidence="1">SpSt-897</strain>
    </source>
</reference>
<accession>A0A7C3Z9T0</accession>
<dbReference type="InterPro" id="IPR036388">
    <property type="entry name" value="WH-like_DNA-bd_sf"/>
</dbReference>
<dbReference type="AlphaFoldDB" id="A0A7C3Z9T0"/>
<dbReference type="EMBL" id="DTMF01000030">
    <property type="protein sequence ID" value="HGF32972.1"/>
    <property type="molecule type" value="Genomic_DNA"/>
</dbReference>
<protein>
    <submittedName>
        <fullName evidence="1">Uncharacterized protein</fullName>
    </submittedName>
</protein>
<organism evidence="1">
    <name type="scientific">Desulfobacca acetoxidans</name>
    <dbReference type="NCBI Taxonomy" id="60893"/>
    <lineage>
        <taxon>Bacteria</taxon>
        <taxon>Pseudomonadati</taxon>
        <taxon>Thermodesulfobacteriota</taxon>
        <taxon>Desulfobaccia</taxon>
        <taxon>Desulfobaccales</taxon>
        <taxon>Desulfobaccaceae</taxon>
        <taxon>Desulfobacca</taxon>
    </lineage>
</organism>
<sequence length="80" mass="8951">MALPKAELVEYIYKMVEAASGKKQLKAKDIEKAVLKEHPDQPKNDVKFAIKELIDGGRCVYTYFGGSFIEIPRVEGAAKH</sequence>
<gene>
    <name evidence="1" type="ORF">ENW96_01095</name>
</gene>